<dbReference type="InterPro" id="IPR018305">
    <property type="entry name" value="Ribosomal_m50"/>
</dbReference>
<name>A0A8J5QGD7_9ASCO</name>
<dbReference type="Pfam" id="PF10501">
    <property type="entry name" value="Ribosomal_L50"/>
    <property type="match status" value="1"/>
</dbReference>
<dbReference type="AlphaFoldDB" id="A0A8J5QGD7"/>
<protein>
    <recommendedName>
        <fullName evidence="6">Large ribosomal subunit protein mL50</fullName>
    </recommendedName>
</protein>
<evidence type="ECO:0000313" key="8">
    <source>
        <dbReference type="Proteomes" id="UP000694255"/>
    </source>
</evidence>
<reference evidence="7 8" key="1">
    <citation type="journal article" date="2021" name="DNA Res.">
        <title>Genome analysis of Candida subhashii reveals its hybrid nature and dual mitochondrial genome conformations.</title>
        <authorList>
            <person name="Mixao V."/>
            <person name="Hegedusova E."/>
            <person name="Saus E."/>
            <person name="Pryszcz L.P."/>
            <person name="Cillingova A."/>
            <person name="Nosek J."/>
            <person name="Gabaldon T."/>
        </authorList>
    </citation>
    <scope>NUCLEOTIDE SEQUENCE [LARGE SCALE GENOMIC DNA]</scope>
    <source>
        <strain evidence="7 8">CBS 10753</strain>
    </source>
</reference>
<evidence type="ECO:0000256" key="5">
    <source>
        <dbReference type="ARBA" id="ARBA00023274"/>
    </source>
</evidence>
<gene>
    <name evidence="7" type="ORF">J8A68_005833</name>
</gene>
<keyword evidence="3" id="KW-0689">Ribosomal protein</keyword>
<dbReference type="EMBL" id="JAGSYN010000275">
    <property type="protein sequence ID" value="KAG7660716.1"/>
    <property type="molecule type" value="Genomic_DNA"/>
</dbReference>
<evidence type="ECO:0000256" key="4">
    <source>
        <dbReference type="ARBA" id="ARBA00023128"/>
    </source>
</evidence>
<dbReference type="RefSeq" id="XP_049260949.1">
    <property type="nucleotide sequence ID" value="XM_049409942.1"/>
</dbReference>
<evidence type="ECO:0000313" key="7">
    <source>
        <dbReference type="EMBL" id="KAG7660716.1"/>
    </source>
</evidence>
<dbReference type="GeneID" id="73472633"/>
<dbReference type="OrthoDB" id="3980895at2759"/>
<comment type="subcellular location">
    <subcellularLocation>
        <location evidence="1">Mitochondrion</location>
    </subcellularLocation>
</comment>
<evidence type="ECO:0000256" key="6">
    <source>
        <dbReference type="ARBA" id="ARBA00035183"/>
    </source>
</evidence>
<dbReference type="Proteomes" id="UP000694255">
    <property type="component" value="Unassembled WGS sequence"/>
</dbReference>
<dbReference type="GO" id="GO:1990904">
    <property type="term" value="C:ribonucleoprotein complex"/>
    <property type="evidence" value="ECO:0007669"/>
    <property type="project" value="UniProtKB-KW"/>
</dbReference>
<comment type="similarity">
    <text evidence="2">Belongs to the mitochondrion-specific ribosomal protein mL50 family.</text>
</comment>
<comment type="caution">
    <text evidence="7">The sequence shown here is derived from an EMBL/GenBank/DDBJ whole genome shotgun (WGS) entry which is preliminary data.</text>
</comment>
<keyword evidence="8" id="KW-1185">Reference proteome</keyword>
<evidence type="ECO:0000256" key="2">
    <source>
        <dbReference type="ARBA" id="ARBA00008860"/>
    </source>
</evidence>
<proteinExistence type="inferred from homology"/>
<keyword evidence="5" id="KW-0687">Ribonucleoprotein</keyword>
<organism evidence="7 8">
    <name type="scientific">[Candida] subhashii</name>
    <dbReference type="NCBI Taxonomy" id="561895"/>
    <lineage>
        <taxon>Eukaryota</taxon>
        <taxon>Fungi</taxon>
        <taxon>Dikarya</taxon>
        <taxon>Ascomycota</taxon>
        <taxon>Saccharomycotina</taxon>
        <taxon>Pichiomycetes</taxon>
        <taxon>Debaryomycetaceae</taxon>
        <taxon>Spathaspora</taxon>
    </lineage>
</organism>
<evidence type="ECO:0000256" key="3">
    <source>
        <dbReference type="ARBA" id="ARBA00022980"/>
    </source>
</evidence>
<keyword evidence="4" id="KW-0496">Mitochondrion</keyword>
<evidence type="ECO:0000256" key="1">
    <source>
        <dbReference type="ARBA" id="ARBA00004173"/>
    </source>
</evidence>
<accession>A0A8J5QGD7</accession>
<dbReference type="GO" id="GO:0005840">
    <property type="term" value="C:ribosome"/>
    <property type="evidence" value="ECO:0007669"/>
    <property type="project" value="UniProtKB-KW"/>
</dbReference>
<dbReference type="GO" id="GO:0005739">
    <property type="term" value="C:mitochondrion"/>
    <property type="evidence" value="ECO:0007669"/>
    <property type="project" value="UniProtKB-SubCell"/>
</dbReference>
<sequence length="248" mass="28862">MFTSVIKQRTLVSTKVPIRSFSNTTYTSSWLGDLFGKNKPVTKQKKQEIIEKQDEFIEEEKEGERITILGYENSKDIVKPGQRLKGLKIVPWKSRQISTQQVPFKSDTLYKIFKQVYKENFSKEITEADFPNITFHDFNKRLRFANALRVKLGFEVSDYVISKGHTLEDFHSECQKFLESKRGSERNPKGIRLVSMSPMNIYLNNERAKSVQERKFEKLAEQARENQRIQLEKQLAGPGEEEQSVASN</sequence>